<accession>A0ABR7D9B0</accession>
<protein>
    <submittedName>
        <fullName evidence="1">Uncharacterized protein</fullName>
    </submittedName>
</protein>
<comment type="caution">
    <text evidence="1">The sequence shown here is derived from an EMBL/GenBank/DDBJ whole genome shotgun (WGS) entry which is preliminary data.</text>
</comment>
<dbReference type="EMBL" id="JACOOO010000004">
    <property type="protein sequence ID" value="MBC5627740.1"/>
    <property type="molecule type" value="Genomic_DNA"/>
</dbReference>
<reference evidence="1 2" key="1">
    <citation type="submission" date="2020-08" db="EMBL/GenBank/DDBJ databases">
        <title>Genome public.</title>
        <authorList>
            <person name="Liu C."/>
            <person name="Sun Q."/>
        </authorList>
    </citation>
    <scope>NUCLEOTIDE SEQUENCE [LARGE SCALE GENOMIC DNA]</scope>
    <source>
        <strain evidence="1 2">NSJ-6</strain>
    </source>
</reference>
<gene>
    <name evidence="1" type="ORF">H8S20_02430</name>
</gene>
<proteinExistence type="predicted"/>
<evidence type="ECO:0000313" key="2">
    <source>
        <dbReference type="Proteomes" id="UP000596929"/>
    </source>
</evidence>
<dbReference type="Proteomes" id="UP000596929">
    <property type="component" value="Unassembled WGS sequence"/>
</dbReference>
<evidence type="ECO:0000313" key="1">
    <source>
        <dbReference type="EMBL" id="MBC5627740.1"/>
    </source>
</evidence>
<keyword evidence="2" id="KW-1185">Reference proteome</keyword>
<name>A0ABR7D9B0_9CLOT</name>
<sequence>MVIKIHNLKLKDINNPFKMRPGEKIINLDRSVEVLKENHITFTQEQYEEAKRNLDK</sequence>
<organism evidence="1 2">
    <name type="scientific">Clostridium hominis</name>
    <dbReference type="NCBI Taxonomy" id="2763036"/>
    <lineage>
        <taxon>Bacteria</taxon>
        <taxon>Bacillati</taxon>
        <taxon>Bacillota</taxon>
        <taxon>Clostridia</taxon>
        <taxon>Eubacteriales</taxon>
        <taxon>Clostridiaceae</taxon>
        <taxon>Clostridium</taxon>
    </lineage>
</organism>